<evidence type="ECO:0000313" key="2">
    <source>
        <dbReference type="EMBL" id="CAI9927959.1"/>
    </source>
</evidence>
<evidence type="ECO:0000256" key="1">
    <source>
        <dbReference type="SAM" id="Phobius"/>
    </source>
</evidence>
<organism evidence="2">
    <name type="scientific">Hexamita inflata</name>
    <dbReference type="NCBI Taxonomy" id="28002"/>
    <lineage>
        <taxon>Eukaryota</taxon>
        <taxon>Metamonada</taxon>
        <taxon>Diplomonadida</taxon>
        <taxon>Hexamitidae</taxon>
        <taxon>Hexamitinae</taxon>
        <taxon>Hexamita</taxon>
    </lineage>
</organism>
<accession>A0AA86NXV4</accession>
<dbReference type="EMBL" id="CATOUU010000386">
    <property type="protein sequence ID" value="CAI9927959.1"/>
    <property type="molecule type" value="Genomic_DNA"/>
</dbReference>
<keyword evidence="1" id="KW-0812">Transmembrane</keyword>
<feature type="transmembrane region" description="Helical" evidence="1">
    <location>
        <begin position="33"/>
        <end position="54"/>
    </location>
</feature>
<feature type="transmembrane region" description="Helical" evidence="1">
    <location>
        <begin position="320"/>
        <end position="340"/>
    </location>
</feature>
<dbReference type="Proteomes" id="UP001642409">
    <property type="component" value="Unassembled WGS sequence"/>
</dbReference>
<keyword evidence="1" id="KW-1133">Transmembrane helix</keyword>
<keyword evidence="1" id="KW-0472">Membrane</keyword>
<feature type="transmembrane region" description="Helical" evidence="1">
    <location>
        <begin position="243"/>
        <end position="262"/>
    </location>
</feature>
<sequence length="500" mass="57249">MFAISLINQEIIRSEWFKALITSSDETVNWKHFGIRLVLTVFQYYQNFTYLIIYQSLSTLHEHIQSNIICLVVQLIISGTLYSLIKFRMMFQYYLYINKTLIKILINLIQVFRTLFSSIASFALIFRYILTCKYKSVWIYIRIFVISLLLFIYRTIMIAIDPLVCALIPIVLLIQEFTFPINFLLQVIGIMPSEETYASQVNELFEIEAKHLYNKFFKAAQASISGIFLGLLLSVNGSFESSFYYTAIICCGGAYFLVGFFLTNPIGKYFGKLLTGINSNILNRTVKNIWETEYAMSTMADSMKSINADYEHEVEFFEKVLIGFVLGGYGYIPGIGPILATFSEYISDPGLCRSGVFNLSIAYIFKIIAFICIILGIMLGLKSDTNEFIILIVIFAILQFIDMYDEIAGMINDDNNWEIQKSLDTYIKKCCKKESEKLENPEVLNNKDTIHQLIEQKLDDSILQPSPQLVNSSLIGSKLSASQNKRSVTNTPNLKMIEMI</sequence>
<feature type="transmembrane region" description="Helical" evidence="1">
    <location>
        <begin position="166"/>
        <end position="185"/>
    </location>
</feature>
<feature type="transmembrane region" description="Helical" evidence="1">
    <location>
        <begin position="137"/>
        <end position="160"/>
    </location>
</feature>
<feature type="transmembrane region" description="Helical" evidence="1">
    <location>
        <begin position="66"/>
        <end position="85"/>
    </location>
</feature>
<feature type="transmembrane region" description="Helical" evidence="1">
    <location>
        <begin position="388"/>
        <end position="404"/>
    </location>
</feature>
<dbReference type="AlphaFoldDB" id="A0AA86NXV4"/>
<keyword evidence="4" id="KW-1185">Reference proteome</keyword>
<proteinExistence type="predicted"/>
<evidence type="ECO:0000313" key="3">
    <source>
        <dbReference type="EMBL" id="CAL5975602.1"/>
    </source>
</evidence>
<protein>
    <submittedName>
        <fullName evidence="2">Uncharacterized protein</fullName>
    </submittedName>
</protein>
<gene>
    <name evidence="2" type="ORF">HINF_LOCUS15604</name>
    <name evidence="3" type="ORF">HINF_LOCUS3414</name>
</gene>
<feature type="transmembrane region" description="Helical" evidence="1">
    <location>
        <begin position="105"/>
        <end position="130"/>
    </location>
</feature>
<dbReference type="EMBL" id="CAXDID020000006">
    <property type="protein sequence ID" value="CAL5975602.1"/>
    <property type="molecule type" value="Genomic_DNA"/>
</dbReference>
<reference evidence="2" key="1">
    <citation type="submission" date="2023-06" db="EMBL/GenBank/DDBJ databases">
        <authorList>
            <person name="Kurt Z."/>
        </authorList>
    </citation>
    <scope>NUCLEOTIDE SEQUENCE</scope>
</reference>
<comment type="caution">
    <text evidence="2">The sequence shown here is derived from an EMBL/GenBank/DDBJ whole genome shotgun (WGS) entry which is preliminary data.</text>
</comment>
<feature type="transmembrane region" description="Helical" evidence="1">
    <location>
        <begin position="219"/>
        <end position="237"/>
    </location>
</feature>
<reference evidence="3 4" key="2">
    <citation type="submission" date="2024-07" db="EMBL/GenBank/DDBJ databases">
        <authorList>
            <person name="Akdeniz Z."/>
        </authorList>
    </citation>
    <scope>NUCLEOTIDE SEQUENCE [LARGE SCALE GENOMIC DNA]</scope>
</reference>
<evidence type="ECO:0000313" key="4">
    <source>
        <dbReference type="Proteomes" id="UP001642409"/>
    </source>
</evidence>
<feature type="transmembrane region" description="Helical" evidence="1">
    <location>
        <begin position="360"/>
        <end position="381"/>
    </location>
</feature>
<name>A0AA86NXV4_9EUKA</name>